<gene>
    <name evidence="1" type="ORF">Syun_009435</name>
</gene>
<reference evidence="1 2" key="1">
    <citation type="submission" date="2024-01" db="EMBL/GenBank/DDBJ databases">
        <title>Genome assemblies of Stephania.</title>
        <authorList>
            <person name="Yang L."/>
        </authorList>
    </citation>
    <scope>NUCLEOTIDE SEQUENCE [LARGE SCALE GENOMIC DNA]</scope>
    <source>
        <strain evidence="1">YNDBR</strain>
        <tissue evidence="1">Leaf</tissue>
    </source>
</reference>
<evidence type="ECO:0000313" key="2">
    <source>
        <dbReference type="Proteomes" id="UP001420932"/>
    </source>
</evidence>
<dbReference type="AlphaFoldDB" id="A0AAP0KEH1"/>
<sequence>MTCCSFRLRKVPSSTNREDASSTHAFNLYTYAELRSTTKDFSPGVIWLLNAQFEVRLLGKQILIVLVFFFWKL</sequence>
<accession>A0AAP0KEH1</accession>
<keyword evidence="2" id="KW-1185">Reference proteome</keyword>
<name>A0AAP0KEH1_9MAGN</name>
<proteinExistence type="predicted"/>
<evidence type="ECO:0000313" key="1">
    <source>
        <dbReference type="EMBL" id="KAK9151126.1"/>
    </source>
</evidence>
<organism evidence="1 2">
    <name type="scientific">Stephania yunnanensis</name>
    <dbReference type="NCBI Taxonomy" id="152371"/>
    <lineage>
        <taxon>Eukaryota</taxon>
        <taxon>Viridiplantae</taxon>
        <taxon>Streptophyta</taxon>
        <taxon>Embryophyta</taxon>
        <taxon>Tracheophyta</taxon>
        <taxon>Spermatophyta</taxon>
        <taxon>Magnoliopsida</taxon>
        <taxon>Ranunculales</taxon>
        <taxon>Menispermaceae</taxon>
        <taxon>Menispermoideae</taxon>
        <taxon>Cissampelideae</taxon>
        <taxon>Stephania</taxon>
    </lineage>
</organism>
<comment type="caution">
    <text evidence="1">The sequence shown here is derived from an EMBL/GenBank/DDBJ whole genome shotgun (WGS) entry which is preliminary data.</text>
</comment>
<dbReference type="Proteomes" id="UP001420932">
    <property type="component" value="Unassembled WGS sequence"/>
</dbReference>
<protein>
    <submittedName>
        <fullName evidence="1">Uncharacterized protein</fullName>
    </submittedName>
</protein>
<dbReference type="EMBL" id="JBBNAF010000004">
    <property type="protein sequence ID" value="KAK9151126.1"/>
    <property type="molecule type" value="Genomic_DNA"/>
</dbReference>